<dbReference type="PANTHER" id="PTHR47293:SF70">
    <property type="entry name" value="JACALIN-RELATED LECTIN 24-RELATED"/>
    <property type="match status" value="1"/>
</dbReference>
<dbReference type="SMART" id="SM00915">
    <property type="entry name" value="Jacalin"/>
    <property type="match status" value="2"/>
</dbReference>
<proteinExistence type="predicted"/>
<reference evidence="3 4" key="1">
    <citation type="submission" date="2020-12" db="EMBL/GenBank/DDBJ databases">
        <title>Concerted genomic and epigenomic changes stabilize Arabidopsis allopolyploids.</title>
        <authorList>
            <person name="Chen Z."/>
        </authorList>
    </citation>
    <scope>NUCLEOTIDE SEQUENCE [LARGE SCALE GENOMIC DNA]</scope>
    <source>
        <strain evidence="3">As9502</strain>
        <tissue evidence="3">Leaf</tissue>
    </source>
</reference>
<feature type="domain" description="Jacalin-type lectin" evidence="2">
    <location>
        <begin position="41"/>
        <end position="198"/>
    </location>
</feature>
<organism evidence="3 4">
    <name type="scientific">Arabidopsis suecica</name>
    <name type="common">Swedish thale-cress</name>
    <name type="synonym">Cardaminopsis suecica</name>
    <dbReference type="NCBI Taxonomy" id="45249"/>
    <lineage>
        <taxon>Eukaryota</taxon>
        <taxon>Viridiplantae</taxon>
        <taxon>Streptophyta</taxon>
        <taxon>Embryophyta</taxon>
        <taxon>Tracheophyta</taxon>
        <taxon>Spermatophyta</taxon>
        <taxon>Magnoliopsida</taxon>
        <taxon>eudicotyledons</taxon>
        <taxon>Gunneridae</taxon>
        <taxon>Pentapetalae</taxon>
        <taxon>rosids</taxon>
        <taxon>malvids</taxon>
        <taxon>Brassicales</taxon>
        <taxon>Brassicaceae</taxon>
        <taxon>Camelineae</taxon>
        <taxon>Arabidopsis</taxon>
    </lineage>
</organism>
<keyword evidence="1" id="KW-0430">Lectin</keyword>
<accession>A0A8T2GBL7</accession>
<sequence length="589" mass="66780">MELDLVLSPKYAASEGHSFLTVRLNEDEYVTGLSGVPGREMFKVGPIGLKRSYHKSWDEKGRNMISSIYVAFDEYKIQSIQFSYFQKGDHVLSEKYRSYYSPSYGRSCGQSYEIVRLNDDEYVTGLSGIFYESKITSLTFYTNQRKHGPFCKKHDCLKDLCTEEIDVGIRDRREFGGFFGSFSDAYGGLSSIGIYVNPTYDSNLTLNDAVGTRAGPEHGLRTKYTVTEVTDDDDDQLTLYQSSGPLSTINHNRKLKYQMPREGYDGYHVKPIVHNPKFEDKISLYQSSDRLARSTNNRTLEYQSPEFLDAFHVKPIGGKYDDQKHWEETGRGKISHIFVTFDSFSLKSIQFGYVENGSDKGNQSIRIVRLNHESEFVTGISGEKYNRSDRGRPQRVEFHAEIHDRREFGDLSIRAMEKLSMGPIGQKMLFHSDWDEMGHNVISHINVSFDEMGVTSIQFGYVENGALVMSKTYGTSSAVCSRRILRLNHESEFVTGISGVFVAGVRDRLYSGYITSLTFHTNQRTHEAVHLTLPSGKSGSAKREIHSGILAGHEFGGFFGSYGYSRLTSIGFYVGLVLPDYKTTKKERV</sequence>
<dbReference type="PROSITE" id="PS51752">
    <property type="entry name" value="JACALIN_LECTIN"/>
    <property type="match status" value="2"/>
</dbReference>
<dbReference type="Proteomes" id="UP000694251">
    <property type="component" value="Chromosome 2"/>
</dbReference>
<dbReference type="PANTHER" id="PTHR47293">
    <property type="entry name" value="JACALIN-RELATED LECTIN 3"/>
    <property type="match status" value="1"/>
</dbReference>
<gene>
    <name evidence="3" type="ORF">ISN44_As02g039140</name>
</gene>
<protein>
    <submittedName>
        <fullName evidence="3">Jacalin-like lectin domain superfamily</fullName>
    </submittedName>
</protein>
<dbReference type="AlphaFoldDB" id="A0A8T2GBL7"/>
<dbReference type="EMBL" id="JAEFBJ010000002">
    <property type="protein sequence ID" value="KAG7644193.1"/>
    <property type="molecule type" value="Genomic_DNA"/>
</dbReference>
<dbReference type="OrthoDB" id="581739at2759"/>
<name>A0A8T2GBL7_ARASU</name>
<dbReference type="GO" id="GO:0030246">
    <property type="term" value="F:carbohydrate binding"/>
    <property type="evidence" value="ECO:0007669"/>
    <property type="project" value="UniProtKB-KW"/>
</dbReference>
<evidence type="ECO:0000259" key="2">
    <source>
        <dbReference type="PROSITE" id="PS51752"/>
    </source>
</evidence>
<dbReference type="Pfam" id="PF01419">
    <property type="entry name" value="Jacalin"/>
    <property type="match status" value="2"/>
</dbReference>
<feature type="domain" description="Jacalin-type lectin" evidence="2">
    <location>
        <begin position="418"/>
        <end position="576"/>
    </location>
</feature>
<evidence type="ECO:0000256" key="1">
    <source>
        <dbReference type="ARBA" id="ARBA00022734"/>
    </source>
</evidence>
<keyword evidence="4" id="KW-1185">Reference proteome</keyword>
<dbReference type="InterPro" id="IPR001229">
    <property type="entry name" value="Jacalin-like_lectin_dom"/>
</dbReference>
<evidence type="ECO:0000313" key="3">
    <source>
        <dbReference type="EMBL" id="KAG7644193.1"/>
    </source>
</evidence>
<evidence type="ECO:0000313" key="4">
    <source>
        <dbReference type="Proteomes" id="UP000694251"/>
    </source>
</evidence>
<comment type="caution">
    <text evidence="3">The sequence shown here is derived from an EMBL/GenBank/DDBJ whole genome shotgun (WGS) entry which is preliminary data.</text>
</comment>